<accession>A0ABU5GZU0</accession>
<dbReference type="PANTHER" id="PTHR47756:SF2">
    <property type="entry name" value="BLL6612 PROTEIN"/>
    <property type="match status" value="1"/>
</dbReference>
<keyword evidence="5" id="KW-1185">Reference proteome</keyword>
<evidence type="ECO:0000313" key="5">
    <source>
        <dbReference type="Proteomes" id="UP001291309"/>
    </source>
</evidence>
<protein>
    <submittedName>
        <fullName evidence="4">Sigma-70 family RNA polymerase sigma factor</fullName>
    </submittedName>
</protein>
<dbReference type="Pfam" id="PF20239">
    <property type="entry name" value="DUF6596"/>
    <property type="match status" value="1"/>
</dbReference>
<dbReference type="Pfam" id="PF08281">
    <property type="entry name" value="Sigma70_r4_2"/>
    <property type="match status" value="1"/>
</dbReference>
<dbReference type="InterPro" id="IPR014284">
    <property type="entry name" value="RNA_pol_sigma-70_dom"/>
</dbReference>
<sequence length="418" mass="45573">MPPALDTRTQHLLRDLAPQVLGAVIRRYRDFAASEDAVQEALIAAAMQWPSGGLPENPRAWLIQVASRRITDHVRAEAARRHREAIVVSLVPVEEQIALAADEGTTERDDTLDLLFMCCHPALSSASAIALTLRAVGGLTTFEIAKAFLVPEATMAQRISRAKQSIKTSGVPFRMPTAEERAERLGAVMHVLYLIFNEGYTASSGPELHRSDLSAEALRLTRMLHRLVPDDCEVAGLLALMLLTDARRAARTGPSGELIPLDQQDRALWDRDAISEGLALIAATLPRGSVGPYQVQAAIAAVHDEAARAEDTDWAQILELYGLLQRMSDNPMVTLNLAIATAMVQGPAAGLERLDAIAKDPRIEGHHRLDAVRAHLLERAGDSSGAIAHYRRAAERTTSTSERNYLLMHAARLSETLD</sequence>
<dbReference type="InterPro" id="IPR013324">
    <property type="entry name" value="RNA_pol_sigma_r3/r4-like"/>
</dbReference>
<dbReference type="Proteomes" id="UP001291309">
    <property type="component" value="Unassembled WGS sequence"/>
</dbReference>
<dbReference type="EMBL" id="JAXIVS010000003">
    <property type="protein sequence ID" value="MDY7226718.1"/>
    <property type="molecule type" value="Genomic_DNA"/>
</dbReference>
<dbReference type="RefSeq" id="WP_321545445.1">
    <property type="nucleotide sequence ID" value="NZ_JAXIVS010000003.1"/>
</dbReference>
<feature type="domain" description="RNA polymerase sigma-70 region 2" evidence="1">
    <location>
        <begin position="13"/>
        <end position="78"/>
    </location>
</feature>
<organism evidence="4 5">
    <name type="scientific">Hyalangium rubrum</name>
    <dbReference type="NCBI Taxonomy" id="3103134"/>
    <lineage>
        <taxon>Bacteria</taxon>
        <taxon>Pseudomonadati</taxon>
        <taxon>Myxococcota</taxon>
        <taxon>Myxococcia</taxon>
        <taxon>Myxococcales</taxon>
        <taxon>Cystobacterineae</taxon>
        <taxon>Archangiaceae</taxon>
        <taxon>Hyalangium</taxon>
    </lineage>
</organism>
<dbReference type="InterPro" id="IPR046531">
    <property type="entry name" value="DUF6596"/>
</dbReference>
<feature type="domain" description="DUF6596" evidence="3">
    <location>
        <begin position="184"/>
        <end position="283"/>
    </location>
</feature>
<dbReference type="InterPro" id="IPR007627">
    <property type="entry name" value="RNA_pol_sigma70_r2"/>
</dbReference>
<dbReference type="SUPFAM" id="SSF88946">
    <property type="entry name" value="Sigma2 domain of RNA polymerase sigma factors"/>
    <property type="match status" value="1"/>
</dbReference>
<proteinExistence type="predicted"/>
<gene>
    <name evidence="4" type="ORF">SYV04_09980</name>
</gene>
<comment type="caution">
    <text evidence="4">The sequence shown here is derived from an EMBL/GenBank/DDBJ whole genome shotgun (WGS) entry which is preliminary data.</text>
</comment>
<evidence type="ECO:0000259" key="2">
    <source>
        <dbReference type="Pfam" id="PF08281"/>
    </source>
</evidence>
<dbReference type="InterPro" id="IPR013325">
    <property type="entry name" value="RNA_pol_sigma_r2"/>
</dbReference>
<reference evidence="4 5" key="1">
    <citation type="submission" date="2023-12" db="EMBL/GenBank/DDBJ databases">
        <title>the genome sequence of Hyalangium sp. s54d21.</title>
        <authorList>
            <person name="Zhang X."/>
        </authorList>
    </citation>
    <scope>NUCLEOTIDE SEQUENCE [LARGE SCALE GENOMIC DNA]</scope>
    <source>
        <strain evidence="5">s54d21</strain>
    </source>
</reference>
<feature type="domain" description="RNA polymerase sigma factor 70 region 4 type 2" evidence="2">
    <location>
        <begin position="115"/>
        <end position="164"/>
    </location>
</feature>
<evidence type="ECO:0000313" key="4">
    <source>
        <dbReference type="EMBL" id="MDY7226718.1"/>
    </source>
</evidence>
<dbReference type="NCBIfam" id="TIGR02937">
    <property type="entry name" value="sigma70-ECF"/>
    <property type="match status" value="1"/>
</dbReference>
<dbReference type="Pfam" id="PF04542">
    <property type="entry name" value="Sigma70_r2"/>
    <property type="match status" value="1"/>
</dbReference>
<name>A0ABU5GZU0_9BACT</name>
<dbReference type="Gene3D" id="1.10.1740.10">
    <property type="match status" value="1"/>
</dbReference>
<evidence type="ECO:0000259" key="3">
    <source>
        <dbReference type="Pfam" id="PF20239"/>
    </source>
</evidence>
<dbReference type="InterPro" id="IPR013249">
    <property type="entry name" value="RNA_pol_sigma70_r4_t2"/>
</dbReference>
<dbReference type="PANTHER" id="PTHR47756">
    <property type="entry name" value="BLL6612 PROTEIN-RELATED"/>
    <property type="match status" value="1"/>
</dbReference>
<dbReference type="SUPFAM" id="SSF88659">
    <property type="entry name" value="Sigma3 and sigma4 domains of RNA polymerase sigma factors"/>
    <property type="match status" value="1"/>
</dbReference>
<evidence type="ECO:0000259" key="1">
    <source>
        <dbReference type="Pfam" id="PF04542"/>
    </source>
</evidence>